<dbReference type="Gene3D" id="3.20.10.10">
    <property type="entry name" value="D-amino Acid Aminotransferase, subunit A, domain 2"/>
    <property type="match status" value="1"/>
</dbReference>
<dbReference type="PANTHER" id="PTHR42743:SF11">
    <property type="entry name" value="AMINODEOXYCHORISMATE LYASE"/>
    <property type="match status" value="1"/>
</dbReference>
<dbReference type="GO" id="GO:0016829">
    <property type="term" value="F:lyase activity"/>
    <property type="evidence" value="ECO:0007669"/>
    <property type="project" value="UniProtKB-KW"/>
</dbReference>
<evidence type="ECO:0000256" key="8">
    <source>
        <dbReference type="ARBA" id="ARBA00048212"/>
    </source>
</evidence>
<evidence type="ECO:0000256" key="12">
    <source>
        <dbReference type="RuleBase" id="RU004516"/>
    </source>
</evidence>
<evidence type="ECO:0000256" key="3">
    <source>
        <dbReference type="ARBA" id="ARBA00004931"/>
    </source>
</evidence>
<dbReference type="CDD" id="cd00449">
    <property type="entry name" value="PLPDE_IV"/>
    <property type="match status" value="1"/>
</dbReference>
<comment type="similarity">
    <text evidence="5 11">Belongs to the class-IV pyridoxal-phosphate-dependent aminotransferase family.</text>
</comment>
<comment type="catalytic activity">
    <reaction evidence="8">
        <text>L-valine + 2-oxoglutarate = 3-methyl-2-oxobutanoate + L-glutamate</text>
        <dbReference type="Rhea" id="RHEA:24813"/>
        <dbReference type="ChEBI" id="CHEBI:11851"/>
        <dbReference type="ChEBI" id="CHEBI:16810"/>
        <dbReference type="ChEBI" id="CHEBI:29985"/>
        <dbReference type="ChEBI" id="CHEBI:57762"/>
        <dbReference type="EC" id="2.6.1.42"/>
    </reaction>
</comment>
<dbReference type="EMBL" id="GU567957">
    <property type="protein sequence ID" value="ADI21516.1"/>
    <property type="molecule type" value="Genomic_DNA"/>
</dbReference>
<dbReference type="InterPro" id="IPR050571">
    <property type="entry name" value="Class-IV_PLP-Dep_Aminotrnsfr"/>
</dbReference>
<dbReference type="FunFam" id="3.20.10.10:FF:000002">
    <property type="entry name" value="D-alanine aminotransferase"/>
    <property type="match status" value="1"/>
</dbReference>
<evidence type="ECO:0000256" key="5">
    <source>
        <dbReference type="ARBA" id="ARBA00009320"/>
    </source>
</evidence>
<protein>
    <recommendedName>
        <fullName evidence="6">branched-chain-amino-acid transaminase</fullName>
        <ecNumber evidence="6">2.6.1.42</ecNumber>
    </recommendedName>
</protein>
<keyword evidence="7 12" id="KW-0663">Pyridoxal phosphate</keyword>
<dbReference type="GO" id="GO:0005829">
    <property type="term" value="C:cytosol"/>
    <property type="evidence" value="ECO:0007669"/>
    <property type="project" value="TreeGrafter"/>
</dbReference>
<dbReference type="GO" id="GO:0004084">
    <property type="term" value="F:branched-chain-amino-acid transaminase activity"/>
    <property type="evidence" value="ECO:0007669"/>
    <property type="project" value="UniProtKB-EC"/>
</dbReference>
<comment type="catalytic activity">
    <reaction evidence="10">
        <text>L-leucine + 2-oxoglutarate = 4-methyl-2-oxopentanoate + L-glutamate</text>
        <dbReference type="Rhea" id="RHEA:18321"/>
        <dbReference type="ChEBI" id="CHEBI:16810"/>
        <dbReference type="ChEBI" id="CHEBI:17865"/>
        <dbReference type="ChEBI" id="CHEBI:29985"/>
        <dbReference type="ChEBI" id="CHEBI:57427"/>
        <dbReference type="EC" id="2.6.1.42"/>
    </reaction>
</comment>
<keyword evidence="13" id="KW-0032">Aminotransferase</keyword>
<evidence type="ECO:0000313" key="13">
    <source>
        <dbReference type="EMBL" id="ADI21516.1"/>
    </source>
</evidence>
<evidence type="ECO:0000256" key="4">
    <source>
        <dbReference type="ARBA" id="ARBA00005072"/>
    </source>
</evidence>
<dbReference type="PROSITE" id="PS00770">
    <property type="entry name" value="AA_TRANSFER_CLASS_4"/>
    <property type="match status" value="1"/>
</dbReference>
<dbReference type="InterPro" id="IPR001544">
    <property type="entry name" value="Aminotrans_IV"/>
</dbReference>
<comment type="pathway">
    <text evidence="3">Amino-acid biosynthesis; L-valine biosynthesis; L-valine from pyruvate: step 4/4.</text>
</comment>
<dbReference type="SUPFAM" id="SSF56752">
    <property type="entry name" value="D-aminoacid aminotransferase-like PLP-dependent enzymes"/>
    <property type="match status" value="1"/>
</dbReference>
<evidence type="ECO:0000256" key="11">
    <source>
        <dbReference type="RuleBase" id="RU004106"/>
    </source>
</evidence>
<dbReference type="PANTHER" id="PTHR42743">
    <property type="entry name" value="AMINO-ACID AMINOTRANSFERASE"/>
    <property type="match status" value="1"/>
</dbReference>
<evidence type="ECO:0000256" key="1">
    <source>
        <dbReference type="ARBA" id="ARBA00001933"/>
    </source>
</evidence>
<comment type="catalytic activity">
    <reaction evidence="9">
        <text>L-isoleucine + 2-oxoglutarate = (S)-3-methyl-2-oxopentanoate + L-glutamate</text>
        <dbReference type="Rhea" id="RHEA:24801"/>
        <dbReference type="ChEBI" id="CHEBI:16810"/>
        <dbReference type="ChEBI" id="CHEBI:29985"/>
        <dbReference type="ChEBI" id="CHEBI:35146"/>
        <dbReference type="ChEBI" id="CHEBI:58045"/>
        <dbReference type="EC" id="2.6.1.42"/>
    </reaction>
</comment>
<keyword evidence="13" id="KW-0456">Lyase</keyword>
<comment type="pathway">
    <text evidence="4">Amino-acid biosynthesis; L-leucine biosynthesis; L-leucine from 3-methyl-2-oxobutanoate: step 4/4.</text>
</comment>
<dbReference type="InterPro" id="IPR043132">
    <property type="entry name" value="BCAT-like_C"/>
</dbReference>
<dbReference type="GO" id="GO:0046394">
    <property type="term" value="P:carboxylic acid biosynthetic process"/>
    <property type="evidence" value="ECO:0007669"/>
    <property type="project" value="UniProtKB-ARBA"/>
</dbReference>
<evidence type="ECO:0000256" key="9">
    <source>
        <dbReference type="ARBA" id="ARBA00048798"/>
    </source>
</evidence>
<dbReference type="EC" id="2.6.1.42" evidence="6"/>
<keyword evidence="13" id="KW-0808">Transferase</keyword>
<dbReference type="InterPro" id="IPR043131">
    <property type="entry name" value="BCAT-like_N"/>
</dbReference>
<evidence type="ECO:0000256" key="7">
    <source>
        <dbReference type="ARBA" id="ARBA00022898"/>
    </source>
</evidence>
<sequence length="280" mass="30888">MEIFLNGEFISEDKAYISPFDRGFMYGDGAFETLRVYNAKAFLLERHLGRLAHTLDGLKINDPYSFEDWFKHCNRLIQINELDDCIMRIQVSRGVGKRGYGSLESKTHTSLISIHEAPPVSGIKTNLNLITASNILSDHNPLSTMKTANKLVNIIAMREAEVAGADDALLLNREGSIAETASGNIFAFMNGELHTPPVSSGCLSGITRGLIVELAKDLGISCLQNNITREKLLNSDGAFLTNSVRQIQPIGSLDEKIIPENELTDKFANAYNEKIAKMTP</sequence>
<dbReference type="InterPro" id="IPR036038">
    <property type="entry name" value="Aminotransferase-like"/>
</dbReference>
<organism evidence="13">
    <name type="scientific">uncultured verrucomicrobium HF0070_15G23</name>
    <dbReference type="NCBI Taxonomy" id="723594"/>
    <lineage>
        <taxon>Bacteria</taxon>
        <taxon>Pseudomonadati</taxon>
        <taxon>Verrucomicrobiota</taxon>
        <taxon>environmental samples</taxon>
    </lineage>
</organism>
<evidence type="ECO:0000256" key="10">
    <source>
        <dbReference type="ARBA" id="ARBA00049229"/>
    </source>
</evidence>
<dbReference type="InterPro" id="IPR018300">
    <property type="entry name" value="Aminotrans_IV_CS"/>
</dbReference>
<reference evidence="13" key="1">
    <citation type="submission" date="2010-01" db="EMBL/GenBank/DDBJ databases">
        <title>Genome fragments of uncultured bacteria from the North Pacific subtropical Gyre.</title>
        <authorList>
            <person name="Pham V.D."/>
            <person name="Delong E.F."/>
        </authorList>
    </citation>
    <scope>NUCLEOTIDE SEQUENCE</scope>
</reference>
<dbReference type="Pfam" id="PF01063">
    <property type="entry name" value="Aminotran_4"/>
    <property type="match status" value="1"/>
</dbReference>
<evidence type="ECO:0000256" key="2">
    <source>
        <dbReference type="ARBA" id="ARBA00004824"/>
    </source>
</evidence>
<evidence type="ECO:0000256" key="6">
    <source>
        <dbReference type="ARBA" id="ARBA00013053"/>
    </source>
</evidence>
<accession>E7C242</accession>
<proteinExistence type="inferred from homology"/>
<dbReference type="AlphaFoldDB" id="E7C242"/>
<comment type="cofactor">
    <cofactor evidence="1 12">
        <name>pyridoxal 5'-phosphate</name>
        <dbReference type="ChEBI" id="CHEBI:597326"/>
    </cofactor>
</comment>
<comment type="pathway">
    <text evidence="2">Amino-acid biosynthesis; L-isoleucine biosynthesis; L-isoleucine from 2-oxobutanoate: step 4/4.</text>
</comment>
<dbReference type="Gene3D" id="3.30.470.10">
    <property type="match status" value="1"/>
</dbReference>
<name>E7C242_9BACT</name>
<dbReference type="GO" id="GO:0008652">
    <property type="term" value="P:amino acid biosynthetic process"/>
    <property type="evidence" value="ECO:0007669"/>
    <property type="project" value="UniProtKB-ARBA"/>
</dbReference>